<dbReference type="Proteomes" id="UP001228049">
    <property type="component" value="Unassembled WGS sequence"/>
</dbReference>
<dbReference type="EMBL" id="JASDAP010000006">
    <property type="protein sequence ID" value="KAK1901565.1"/>
    <property type="molecule type" value="Genomic_DNA"/>
</dbReference>
<dbReference type="AlphaFoldDB" id="A0AAD9FK08"/>
<accession>A0AAD9FK08</accession>
<reference evidence="1" key="1">
    <citation type="submission" date="2023-04" db="EMBL/GenBank/DDBJ databases">
        <title>Chromosome-level genome of Chaenocephalus aceratus.</title>
        <authorList>
            <person name="Park H."/>
        </authorList>
    </citation>
    <scope>NUCLEOTIDE SEQUENCE</scope>
    <source>
        <strain evidence="1">DE</strain>
        <tissue evidence="1">Muscle</tissue>
    </source>
</reference>
<evidence type="ECO:0000313" key="2">
    <source>
        <dbReference type="Proteomes" id="UP001228049"/>
    </source>
</evidence>
<protein>
    <submittedName>
        <fullName evidence="1">UPF0182 protein</fullName>
    </submittedName>
</protein>
<keyword evidence="2" id="KW-1185">Reference proteome</keyword>
<organism evidence="1 2">
    <name type="scientific">Dissostichus eleginoides</name>
    <name type="common">Patagonian toothfish</name>
    <name type="synonym">Dissostichus amissus</name>
    <dbReference type="NCBI Taxonomy" id="100907"/>
    <lineage>
        <taxon>Eukaryota</taxon>
        <taxon>Metazoa</taxon>
        <taxon>Chordata</taxon>
        <taxon>Craniata</taxon>
        <taxon>Vertebrata</taxon>
        <taxon>Euteleostomi</taxon>
        <taxon>Actinopterygii</taxon>
        <taxon>Neopterygii</taxon>
        <taxon>Teleostei</taxon>
        <taxon>Neoteleostei</taxon>
        <taxon>Acanthomorphata</taxon>
        <taxon>Eupercaria</taxon>
        <taxon>Perciformes</taxon>
        <taxon>Notothenioidei</taxon>
        <taxon>Nototheniidae</taxon>
        <taxon>Dissostichus</taxon>
    </lineage>
</organism>
<gene>
    <name evidence="1" type="ORF">KUDE01_004531</name>
</gene>
<evidence type="ECO:0000313" key="1">
    <source>
        <dbReference type="EMBL" id="KAK1901565.1"/>
    </source>
</evidence>
<comment type="caution">
    <text evidence="1">The sequence shown here is derived from an EMBL/GenBank/DDBJ whole genome shotgun (WGS) entry which is preliminary data.</text>
</comment>
<name>A0AAD9FK08_DISEL</name>
<proteinExistence type="predicted"/>
<sequence>MERGDKRSVGVIAGIQAEMRGNYHWLCRQLIIAHPQPTFNYTGIQSVMQAADTLLPVSVIAPEKDENITVILWRHNTETQSC</sequence>